<dbReference type="GO" id="GO:0000166">
    <property type="term" value="F:nucleotide binding"/>
    <property type="evidence" value="ECO:0007669"/>
    <property type="project" value="InterPro"/>
</dbReference>
<feature type="domain" description="Gfo/Idh/MocA-like oxidoreductase N-terminal" evidence="4">
    <location>
        <begin position="19"/>
        <end position="134"/>
    </location>
</feature>
<evidence type="ECO:0000256" key="3">
    <source>
        <dbReference type="ARBA" id="ARBA00023027"/>
    </source>
</evidence>
<dbReference type="SUPFAM" id="SSF55347">
    <property type="entry name" value="Glyceraldehyde-3-phosphate dehydrogenase-like, C-terminal domain"/>
    <property type="match status" value="1"/>
</dbReference>
<dbReference type="PANTHER" id="PTHR22604">
    <property type="entry name" value="OXIDOREDUCTASES"/>
    <property type="match status" value="1"/>
</dbReference>
<evidence type="ECO:0000259" key="5">
    <source>
        <dbReference type="Pfam" id="PF22725"/>
    </source>
</evidence>
<keyword evidence="3" id="KW-0520">NAD</keyword>
<dbReference type="InterPro" id="IPR050984">
    <property type="entry name" value="Gfo/Idh/MocA_domain"/>
</dbReference>
<reference evidence="6 7" key="1">
    <citation type="submission" date="2020-08" db="EMBL/GenBank/DDBJ databases">
        <title>Sequencing the genomes of 1000 actinobacteria strains.</title>
        <authorList>
            <person name="Klenk H.-P."/>
        </authorList>
    </citation>
    <scope>NUCLEOTIDE SEQUENCE [LARGE SCALE GENOMIC DNA]</scope>
    <source>
        <strain evidence="6 7">DSM 105369</strain>
    </source>
</reference>
<proteinExistence type="inferred from homology"/>
<feature type="domain" description="GFO/IDH/MocA-like oxidoreductase" evidence="5">
    <location>
        <begin position="148"/>
        <end position="260"/>
    </location>
</feature>
<dbReference type="InterPro" id="IPR000683">
    <property type="entry name" value="Gfo/Idh/MocA-like_OxRdtase_N"/>
</dbReference>
<keyword evidence="2" id="KW-0560">Oxidoreductase</keyword>
<dbReference type="Gene3D" id="3.40.50.720">
    <property type="entry name" value="NAD(P)-binding Rossmann-like Domain"/>
    <property type="match status" value="1"/>
</dbReference>
<sequence length="346" mass="36634">MTALPAPTTPDPKDAPSLRWGILAPGGIAAAFASALLAGTGQRIVACGSRSIDRAREFASQFGSFTAYGSYDELVADPTVDVVYVASPHSAHRDHALLALRAGKPVLVEKAFTRNACEAREVIEEARSRNLFCMEAMWSRFLPRYDVVRQAAADGLLGELDSIVADHGQLLYPAGPQRLAEPALAGGALLDLGVYPISLAAMLLPGELDVHATGSLTPTGVDRAETVTLRSGGALATCVSTMSARTANTAVIAGTSGRLELPGWFYQRGPVRLVGTDDVVLDTYAPESTEHGLHFEAAEVARRVSAGETQSPLMPWAETIRVLEVMDEVRAQLGVRYPGEDGPSTP</sequence>
<gene>
    <name evidence="6" type="ORF">FHU39_001599</name>
</gene>
<dbReference type="SUPFAM" id="SSF51735">
    <property type="entry name" value="NAD(P)-binding Rossmann-fold domains"/>
    <property type="match status" value="1"/>
</dbReference>
<evidence type="ECO:0000256" key="1">
    <source>
        <dbReference type="ARBA" id="ARBA00010928"/>
    </source>
</evidence>
<name>A0A839N8S7_9MICO</name>
<dbReference type="GO" id="GO:0016491">
    <property type="term" value="F:oxidoreductase activity"/>
    <property type="evidence" value="ECO:0007669"/>
    <property type="project" value="UniProtKB-KW"/>
</dbReference>
<dbReference type="InterPro" id="IPR036291">
    <property type="entry name" value="NAD(P)-bd_dom_sf"/>
</dbReference>
<comment type="similarity">
    <text evidence="1">Belongs to the Gfo/Idh/MocA family.</text>
</comment>
<dbReference type="InterPro" id="IPR055170">
    <property type="entry name" value="GFO_IDH_MocA-like_dom"/>
</dbReference>
<dbReference type="Proteomes" id="UP000559182">
    <property type="component" value="Unassembled WGS sequence"/>
</dbReference>
<accession>A0A839N8S7</accession>
<comment type="caution">
    <text evidence="6">The sequence shown here is derived from an EMBL/GenBank/DDBJ whole genome shotgun (WGS) entry which is preliminary data.</text>
</comment>
<organism evidence="6 7">
    <name type="scientific">Flexivirga oryzae</name>
    <dbReference type="NCBI Taxonomy" id="1794944"/>
    <lineage>
        <taxon>Bacteria</taxon>
        <taxon>Bacillati</taxon>
        <taxon>Actinomycetota</taxon>
        <taxon>Actinomycetes</taxon>
        <taxon>Micrococcales</taxon>
        <taxon>Dermacoccaceae</taxon>
        <taxon>Flexivirga</taxon>
    </lineage>
</organism>
<evidence type="ECO:0000259" key="4">
    <source>
        <dbReference type="Pfam" id="PF01408"/>
    </source>
</evidence>
<keyword evidence="7" id="KW-1185">Reference proteome</keyword>
<dbReference type="Gene3D" id="3.30.360.10">
    <property type="entry name" value="Dihydrodipicolinate Reductase, domain 2"/>
    <property type="match status" value="1"/>
</dbReference>
<dbReference type="EMBL" id="JACHVQ010000001">
    <property type="protein sequence ID" value="MBB2891615.1"/>
    <property type="molecule type" value="Genomic_DNA"/>
</dbReference>
<evidence type="ECO:0000256" key="2">
    <source>
        <dbReference type="ARBA" id="ARBA00023002"/>
    </source>
</evidence>
<dbReference type="Pfam" id="PF01408">
    <property type="entry name" value="GFO_IDH_MocA"/>
    <property type="match status" value="1"/>
</dbReference>
<dbReference type="Pfam" id="PF22725">
    <property type="entry name" value="GFO_IDH_MocA_C3"/>
    <property type="match status" value="1"/>
</dbReference>
<evidence type="ECO:0000313" key="7">
    <source>
        <dbReference type="Proteomes" id="UP000559182"/>
    </source>
</evidence>
<evidence type="ECO:0000313" key="6">
    <source>
        <dbReference type="EMBL" id="MBB2891615.1"/>
    </source>
</evidence>
<protein>
    <submittedName>
        <fullName evidence="6">Putative dehydrogenase</fullName>
    </submittedName>
</protein>
<dbReference type="PANTHER" id="PTHR22604:SF105">
    <property type="entry name" value="TRANS-1,2-DIHYDROBENZENE-1,2-DIOL DEHYDROGENASE"/>
    <property type="match status" value="1"/>
</dbReference>
<dbReference type="AlphaFoldDB" id="A0A839N8S7"/>